<feature type="region of interest" description="Disordered" evidence="2">
    <location>
        <begin position="383"/>
        <end position="409"/>
    </location>
</feature>
<organism evidence="4 5">
    <name type="scientific">Endocarpon pusillum (strain Z07020 / HMAS-L-300199)</name>
    <name type="common">Lichen-forming fungus</name>
    <dbReference type="NCBI Taxonomy" id="1263415"/>
    <lineage>
        <taxon>Eukaryota</taxon>
        <taxon>Fungi</taxon>
        <taxon>Dikarya</taxon>
        <taxon>Ascomycota</taxon>
        <taxon>Pezizomycotina</taxon>
        <taxon>Eurotiomycetes</taxon>
        <taxon>Chaetothyriomycetidae</taxon>
        <taxon>Verrucariales</taxon>
        <taxon>Verrucariaceae</taxon>
        <taxon>Endocarpon</taxon>
    </lineage>
</organism>
<feature type="region of interest" description="Disordered" evidence="2">
    <location>
        <begin position="880"/>
        <end position="992"/>
    </location>
</feature>
<dbReference type="AlphaFoldDB" id="U1GAP3"/>
<dbReference type="HOGENOM" id="CLU_005822_0_0_1"/>
<dbReference type="EMBL" id="KE721494">
    <property type="protein sequence ID" value="ERF68756.1"/>
    <property type="molecule type" value="Genomic_DNA"/>
</dbReference>
<evidence type="ECO:0000256" key="3">
    <source>
        <dbReference type="SAM" id="Phobius"/>
    </source>
</evidence>
<feature type="compositionally biased region" description="Polar residues" evidence="2">
    <location>
        <begin position="1015"/>
        <end position="1028"/>
    </location>
</feature>
<sequence>MPRSGAGKKNQHNHRHENGLVGPGKRITKQRSDGQLNGTAKGAVPDTPPLTPTTSADSLMKSQIANDSTASLSDAKQDLPGSSGVQQLRKRSLESSGDGQNTVPEGSVHGREPEQGAGRRYDVIKAKQTSVSEIGTLQLASTILKSCPAYDTVAMLILLLQLPPIFLTLVQALFASLTFMPPSGLSMTSVFSLFDVFQGSAGTPSLGTMIAVDALCLGGWFCLWNWARNFALDLAQVQIAITLGGGNAGKSGSVNSLYIIIILSLHLVRSKSVRQFFFEHIISAELLGNEHIAYLAQFMPQEFDFGSTPQSPSWYRSLFAIHIITQAGIAIIRRNVASTQASSASKSTKKADTEACAGSQSNQDVAALESGSNIISPVVSDFQSPASPGLKDGKDRAVSAKKKRRQANQVRTRQPFWAALASTKVNALREIEISRPSSKSPDHAGDVVLDTLLVDEGHIRIVHVDSSSIKFEAINLMSAIDNQEAARHPLHESLYVRINGAYWTSTSISASQGEQQGTILTGEISGLAPNCTYTCSFVRVDGHEYVITIKTPALQDKDQTSSLSSLSSPPFRHSQRPSSPMSTIRRSIATAEAKLSDTKARASRTRRSHKAALSKVEKEVDFFTSRLKSSSDDTKQRQKLLQAERTMKQNEDAAQMISAALDDLSSIPKEEADDYSSKKAAFEKQCALLAAANESLCSAKSSADSELATFNEEVKAANRQHERLVARQARLNEQHERITQANLQGLNEKERKVEETLAKERDHARVEAEYTNQFSIFQRELANISMRLQQAKQESQALESQMMQQQQQSTIIGSGPLTPEGNLPGTNPVARALPSAFGHGFPSNHTLSAVSGPVSGPVSPESAHVSPFLAYSKPLSFQNEHNPNFSTNRARSASNRSGGAASSYSADFEDADPIPPMPGVKKFGSDPRRKGSCGSPGAGVGSPLRANSSLNVSRRGSPGQGICGGEGVGRRQERRPTVEPVDENDTKESYARADIRSSGFILDPFPIFNAEGGRPTSTVSTRLPQYQI</sequence>
<keyword evidence="1" id="KW-0175">Coiled coil</keyword>
<dbReference type="OrthoDB" id="4158994at2759"/>
<feature type="compositionally biased region" description="Basic and acidic residues" evidence="2">
    <location>
        <begin position="108"/>
        <end position="119"/>
    </location>
</feature>
<keyword evidence="3" id="KW-1133">Transmembrane helix</keyword>
<evidence type="ECO:0008006" key="6">
    <source>
        <dbReference type="Google" id="ProtNLM"/>
    </source>
</evidence>
<feature type="compositionally biased region" description="Basic residues" evidence="2">
    <location>
        <begin position="601"/>
        <end position="612"/>
    </location>
</feature>
<evidence type="ECO:0000256" key="2">
    <source>
        <dbReference type="SAM" id="MobiDB-lite"/>
    </source>
</evidence>
<feature type="compositionally biased region" description="Polar residues" evidence="2">
    <location>
        <begin position="94"/>
        <end position="104"/>
    </location>
</feature>
<feature type="compositionally biased region" description="Basic and acidic residues" evidence="2">
    <location>
        <begin position="968"/>
        <end position="977"/>
    </location>
</feature>
<feature type="region of interest" description="Disordered" evidence="2">
    <location>
        <begin position="1009"/>
        <end position="1028"/>
    </location>
</feature>
<name>U1GAP3_ENDPU</name>
<dbReference type="Proteomes" id="UP000019373">
    <property type="component" value="Unassembled WGS sequence"/>
</dbReference>
<feature type="transmembrane region" description="Helical" evidence="3">
    <location>
        <begin position="153"/>
        <end position="173"/>
    </location>
</feature>
<keyword evidence="3" id="KW-0812">Transmembrane</keyword>
<feature type="compositionally biased region" description="Low complexity" evidence="2">
    <location>
        <begin position="888"/>
        <end position="906"/>
    </location>
</feature>
<reference evidence="5" key="1">
    <citation type="journal article" date="2014" name="BMC Genomics">
        <title>Genome characteristics reveal the impact of lichenization on lichen-forming fungus Endocarpon pusillum Hedwig (Verrucariales, Ascomycota).</title>
        <authorList>
            <person name="Wang Y.-Y."/>
            <person name="Liu B."/>
            <person name="Zhang X.-Y."/>
            <person name="Zhou Q.-M."/>
            <person name="Zhang T."/>
            <person name="Li H."/>
            <person name="Yu Y.-F."/>
            <person name="Zhang X.-L."/>
            <person name="Hao X.-Y."/>
            <person name="Wang M."/>
            <person name="Wang L."/>
            <person name="Wei J.-C."/>
        </authorList>
    </citation>
    <scope>NUCLEOTIDE SEQUENCE [LARGE SCALE GENOMIC DNA]</scope>
    <source>
        <strain evidence="5">Z07020 / HMAS-L-300199</strain>
    </source>
</reference>
<feature type="region of interest" description="Disordered" evidence="2">
    <location>
        <begin position="1"/>
        <end position="119"/>
    </location>
</feature>
<dbReference type="GeneID" id="19242128"/>
<feature type="compositionally biased region" description="Gly residues" evidence="2">
    <location>
        <begin position="958"/>
        <end position="967"/>
    </location>
</feature>
<dbReference type="OMA" id="NNAFWQP"/>
<feature type="region of interest" description="Disordered" evidence="2">
    <location>
        <begin position="593"/>
        <end position="612"/>
    </location>
</feature>
<accession>U1GAP3</accession>
<feature type="compositionally biased region" description="Polar residues" evidence="2">
    <location>
        <begin position="945"/>
        <end position="954"/>
    </location>
</feature>
<protein>
    <recommendedName>
        <fullName evidence="6">Ubiquitination network signaling protein acrB</fullName>
    </recommendedName>
</protein>
<dbReference type="eggNOG" id="ENOG502QSPS">
    <property type="taxonomic scope" value="Eukaryota"/>
</dbReference>
<evidence type="ECO:0000313" key="4">
    <source>
        <dbReference type="EMBL" id="ERF68756.1"/>
    </source>
</evidence>
<feature type="coiled-coil region" evidence="1">
    <location>
        <begin position="700"/>
        <end position="808"/>
    </location>
</feature>
<feature type="compositionally biased region" description="Polar residues" evidence="2">
    <location>
        <begin position="52"/>
        <end position="74"/>
    </location>
</feature>
<dbReference type="RefSeq" id="XP_007805586.1">
    <property type="nucleotide sequence ID" value="XM_007807395.1"/>
</dbReference>
<feature type="region of interest" description="Disordered" evidence="2">
    <location>
        <begin position="342"/>
        <end position="362"/>
    </location>
</feature>
<feature type="region of interest" description="Disordered" evidence="2">
    <location>
        <begin position="558"/>
        <end position="584"/>
    </location>
</feature>
<proteinExistence type="predicted"/>
<keyword evidence="5" id="KW-1185">Reference proteome</keyword>
<gene>
    <name evidence="4" type="ORF">EPUS_07243</name>
</gene>
<evidence type="ECO:0000256" key="1">
    <source>
        <dbReference type="SAM" id="Coils"/>
    </source>
</evidence>
<evidence type="ECO:0000313" key="5">
    <source>
        <dbReference type="Proteomes" id="UP000019373"/>
    </source>
</evidence>
<keyword evidence="3" id="KW-0472">Membrane</keyword>